<evidence type="ECO:0008006" key="4">
    <source>
        <dbReference type="Google" id="ProtNLM"/>
    </source>
</evidence>
<protein>
    <recommendedName>
        <fullName evidence="4">DUF805 domain-containing protein</fullName>
    </recommendedName>
</protein>
<keyword evidence="1" id="KW-1133">Transmembrane helix</keyword>
<name>A0ABP9V9K0_9BACT</name>
<organism evidence="2 3">
    <name type="scientific">Rubritalea halochordaticola</name>
    <dbReference type="NCBI Taxonomy" id="714537"/>
    <lineage>
        <taxon>Bacteria</taxon>
        <taxon>Pseudomonadati</taxon>
        <taxon>Verrucomicrobiota</taxon>
        <taxon>Verrucomicrobiia</taxon>
        <taxon>Verrucomicrobiales</taxon>
        <taxon>Rubritaleaceae</taxon>
        <taxon>Rubritalea</taxon>
    </lineage>
</organism>
<keyword evidence="1" id="KW-0472">Membrane</keyword>
<accession>A0ABP9V9K0</accession>
<dbReference type="EMBL" id="BAABRL010000013">
    <property type="protein sequence ID" value="GAA5497302.1"/>
    <property type="molecule type" value="Genomic_DNA"/>
</dbReference>
<reference evidence="2 3" key="1">
    <citation type="submission" date="2024-02" db="EMBL/GenBank/DDBJ databases">
        <title>Rubritalea halochordaticola NBRC 107102.</title>
        <authorList>
            <person name="Ichikawa N."/>
            <person name="Katano-Makiyama Y."/>
            <person name="Hidaka K."/>
        </authorList>
    </citation>
    <scope>NUCLEOTIDE SEQUENCE [LARGE SCALE GENOMIC DNA]</scope>
    <source>
        <strain evidence="2 3">NBRC 107102</strain>
    </source>
</reference>
<feature type="transmembrane region" description="Helical" evidence="1">
    <location>
        <begin position="76"/>
        <end position="96"/>
    </location>
</feature>
<dbReference type="Proteomes" id="UP001424741">
    <property type="component" value="Unassembled WGS sequence"/>
</dbReference>
<feature type="transmembrane region" description="Helical" evidence="1">
    <location>
        <begin position="36"/>
        <end position="56"/>
    </location>
</feature>
<keyword evidence="1" id="KW-0812">Transmembrane</keyword>
<evidence type="ECO:0000313" key="2">
    <source>
        <dbReference type="EMBL" id="GAA5497302.1"/>
    </source>
</evidence>
<sequence length="160" mass="17843">MQTQNPYSPPSSAATQEESYGNPLFARFSKEAVEKLYFRSCNVTAVASFTSFISIILLTNATLALASSTRVVGFDFYIILFGFLGGFGAISAYHMIRRSRSGRNMGIGWSFFALILFPVGTIIGIAGLFGFIQAPILFGEKRITHKELKKEYKFRRSLRI</sequence>
<proteinExistence type="predicted"/>
<feature type="transmembrane region" description="Helical" evidence="1">
    <location>
        <begin position="108"/>
        <end position="132"/>
    </location>
</feature>
<comment type="caution">
    <text evidence="2">The sequence shown here is derived from an EMBL/GenBank/DDBJ whole genome shotgun (WGS) entry which is preliminary data.</text>
</comment>
<keyword evidence="3" id="KW-1185">Reference proteome</keyword>
<evidence type="ECO:0000256" key="1">
    <source>
        <dbReference type="SAM" id="Phobius"/>
    </source>
</evidence>
<evidence type="ECO:0000313" key="3">
    <source>
        <dbReference type="Proteomes" id="UP001424741"/>
    </source>
</evidence>
<gene>
    <name evidence="2" type="ORF">Rhal01_03495</name>
</gene>